<proteinExistence type="inferred from homology"/>
<comment type="domain">
    <text evidence="8">A pair of annexin repeats may form one binding site for calcium and phospholipid.</text>
</comment>
<dbReference type="GO" id="GO:0001786">
    <property type="term" value="F:phosphatidylserine binding"/>
    <property type="evidence" value="ECO:0007669"/>
    <property type="project" value="TreeGrafter"/>
</dbReference>
<evidence type="ECO:0000256" key="6">
    <source>
        <dbReference type="ARBA" id="ARBA00023216"/>
    </source>
</evidence>
<dbReference type="FunFam" id="1.10.220.10:FF:000005">
    <property type="entry name" value="Annexin"/>
    <property type="match status" value="1"/>
</dbReference>
<dbReference type="GO" id="GO:0005737">
    <property type="term" value="C:cytoplasm"/>
    <property type="evidence" value="ECO:0007669"/>
    <property type="project" value="TreeGrafter"/>
</dbReference>
<organism evidence="9 10">
    <name type="scientific">Ridgeia piscesae</name>
    <name type="common">Tubeworm</name>
    <dbReference type="NCBI Taxonomy" id="27915"/>
    <lineage>
        <taxon>Eukaryota</taxon>
        <taxon>Metazoa</taxon>
        <taxon>Spiralia</taxon>
        <taxon>Lophotrochozoa</taxon>
        <taxon>Annelida</taxon>
        <taxon>Polychaeta</taxon>
        <taxon>Sedentaria</taxon>
        <taxon>Canalipalpata</taxon>
        <taxon>Sabellida</taxon>
        <taxon>Siboglinidae</taxon>
        <taxon>Ridgeia</taxon>
    </lineage>
</organism>
<comment type="subunit">
    <text evidence="2">Homodimer.</text>
</comment>
<dbReference type="PANTHER" id="PTHR10502">
    <property type="entry name" value="ANNEXIN"/>
    <property type="match status" value="1"/>
</dbReference>
<dbReference type="PROSITE" id="PS51897">
    <property type="entry name" value="ANNEXIN_2"/>
    <property type="match status" value="4"/>
</dbReference>
<dbReference type="InterPro" id="IPR001464">
    <property type="entry name" value="Annexin"/>
</dbReference>
<dbReference type="InterPro" id="IPR018502">
    <property type="entry name" value="Annexin_repeat"/>
</dbReference>
<dbReference type="FunFam" id="1.10.220.10:FF:000003">
    <property type="entry name" value="Annexin"/>
    <property type="match status" value="1"/>
</dbReference>
<keyword evidence="3" id="KW-0479">Metal-binding</keyword>
<gene>
    <name evidence="9" type="ORF">NP493_456g01049</name>
</gene>
<evidence type="ECO:0000313" key="10">
    <source>
        <dbReference type="Proteomes" id="UP001209878"/>
    </source>
</evidence>
<name>A0AAD9KYR7_RIDPI</name>
<keyword evidence="7 8" id="KW-0111">Calcium/phospholipid-binding</keyword>
<evidence type="ECO:0000256" key="8">
    <source>
        <dbReference type="RuleBase" id="RU003540"/>
    </source>
</evidence>
<evidence type="ECO:0000256" key="3">
    <source>
        <dbReference type="ARBA" id="ARBA00022723"/>
    </source>
</evidence>
<accession>A0AAD9KYR7</accession>
<dbReference type="PANTHER" id="PTHR10502:SF102">
    <property type="entry name" value="ANNEXIN B11"/>
    <property type="match status" value="1"/>
</dbReference>
<evidence type="ECO:0000256" key="5">
    <source>
        <dbReference type="ARBA" id="ARBA00022837"/>
    </source>
</evidence>
<dbReference type="SMART" id="SM00335">
    <property type="entry name" value="ANX"/>
    <property type="match status" value="4"/>
</dbReference>
<keyword evidence="4 8" id="KW-0677">Repeat</keyword>
<reference evidence="9" key="1">
    <citation type="journal article" date="2023" name="Mol. Biol. Evol.">
        <title>Third-Generation Sequencing Reveals the Adaptive Role of the Epigenome in Three Deep-Sea Polychaetes.</title>
        <authorList>
            <person name="Perez M."/>
            <person name="Aroh O."/>
            <person name="Sun Y."/>
            <person name="Lan Y."/>
            <person name="Juniper S.K."/>
            <person name="Young C.R."/>
            <person name="Angers B."/>
            <person name="Qian P.Y."/>
        </authorList>
    </citation>
    <scope>NUCLEOTIDE SEQUENCE</scope>
    <source>
        <strain evidence="9">R07B-5</strain>
    </source>
</reference>
<dbReference type="AlphaFoldDB" id="A0AAD9KYR7"/>
<dbReference type="InterPro" id="IPR018252">
    <property type="entry name" value="Annexin_repeat_CS"/>
</dbReference>
<dbReference type="GO" id="GO:0005634">
    <property type="term" value="C:nucleus"/>
    <property type="evidence" value="ECO:0007669"/>
    <property type="project" value="TreeGrafter"/>
</dbReference>
<dbReference type="Pfam" id="PF00191">
    <property type="entry name" value="Annexin"/>
    <property type="match status" value="4"/>
</dbReference>
<dbReference type="Proteomes" id="UP001209878">
    <property type="component" value="Unassembled WGS sequence"/>
</dbReference>
<dbReference type="Gene3D" id="1.10.220.10">
    <property type="entry name" value="Annexin"/>
    <property type="match status" value="4"/>
</dbReference>
<dbReference type="InterPro" id="IPR037104">
    <property type="entry name" value="Annexin_sf"/>
</dbReference>
<keyword evidence="6 8" id="KW-0041">Annexin</keyword>
<keyword evidence="5 8" id="KW-0106">Calcium</keyword>
<dbReference type="GO" id="GO:0005544">
    <property type="term" value="F:calcium-dependent phospholipid binding"/>
    <property type="evidence" value="ECO:0007669"/>
    <property type="project" value="UniProtKB-KW"/>
</dbReference>
<sequence length="309" mass="35076">MKKAFKGLGTDEYRIIKLLTTHDNAQRQDIKLYYNTAFGADLVNDLKSEIAGNFEDLAVALLVPADEYDARCLHSAVATMGTNEDWLIEILCARTKDEIEKINAAYKQLYSHDLSEDIEKETSGILQRVLLSVSTGARDQTKGDDVDDELAQMDARELYDAGEGKNAGTDDEMFNLIFALRSWAHLRAVFEHYKKLSDKDIEESIMNEFSLNAKKAFLAIAKYAKDPTRYFAERLRKALKEDMLDLFDLNSDADDSLIRLVVSHSETDLLTVKGRYRELYGERLEDTVTEECSGDYRKLLLKILSPDTA</sequence>
<evidence type="ECO:0000313" key="9">
    <source>
        <dbReference type="EMBL" id="KAK2180153.1"/>
    </source>
</evidence>
<protein>
    <recommendedName>
        <fullName evidence="8">Annexin</fullName>
    </recommendedName>
</protein>
<evidence type="ECO:0000256" key="1">
    <source>
        <dbReference type="ARBA" id="ARBA00007831"/>
    </source>
</evidence>
<keyword evidence="10" id="KW-1185">Reference proteome</keyword>
<dbReference type="PRINTS" id="PR00196">
    <property type="entry name" value="ANNEXIN"/>
</dbReference>
<dbReference type="GO" id="GO:0005509">
    <property type="term" value="F:calcium ion binding"/>
    <property type="evidence" value="ECO:0007669"/>
    <property type="project" value="InterPro"/>
</dbReference>
<evidence type="ECO:0000256" key="7">
    <source>
        <dbReference type="ARBA" id="ARBA00023302"/>
    </source>
</evidence>
<dbReference type="FunFam" id="1.10.220.10:FF:000002">
    <property type="entry name" value="Annexin"/>
    <property type="match status" value="1"/>
</dbReference>
<dbReference type="EMBL" id="JAODUO010000456">
    <property type="protein sequence ID" value="KAK2180153.1"/>
    <property type="molecule type" value="Genomic_DNA"/>
</dbReference>
<dbReference type="GO" id="GO:0012506">
    <property type="term" value="C:vesicle membrane"/>
    <property type="evidence" value="ECO:0007669"/>
    <property type="project" value="TreeGrafter"/>
</dbReference>
<dbReference type="SUPFAM" id="SSF47874">
    <property type="entry name" value="Annexin"/>
    <property type="match status" value="1"/>
</dbReference>
<comment type="similarity">
    <text evidence="1 8">Belongs to the annexin family.</text>
</comment>
<evidence type="ECO:0000256" key="2">
    <source>
        <dbReference type="ARBA" id="ARBA00011738"/>
    </source>
</evidence>
<dbReference type="PROSITE" id="PS00223">
    <property type="entry name" value="ANNEXIN_1"/>
    <property type="match status" value="2"/>
</dbReference>
<evidence type="ECO:0000256" key="4">
    <source>
        <dbReference type="ARBA" id="ARBA00022737"/>
    </source>
</evidence>
<comment type="caution">
    <text evidence="9">The sequence shown here is derived from an EMBL/GenBank/DDBJ whole genome shotgun (WGS) entry which is preliminary data.</text>
</comment>
<dbReference type="GO" id="GO:0005886">
    <property type="term" value="C:plasma membrane"/>
    <property type="evidence" value="ECO:0007669"/>
    <property type="project" value="TreeGrafter"/>
</dbReference>